<dbReference type="Proteomes" id="UP000664209">
    <property type="component" value="Unassembled WGS sequence"/>
</dbReference>
<dbReference type="PRINTS" id="PR00775">
    <property type="entry name" value="HEATSHOCK90"/>
</dbReference>
<evidence type="ECO:0000313" key="7">
    <source>
        <dbReference type="EMBL" id="MBO1750634.1"/>
    </source>
</evidence>
<feature type="region of interest" description="Disordered" evidence="6">
    <location>
        <begin position="1"/>
        <end position="26"/>
    </location>
</feature>
<gene>
    <name evidence="7" type="ORF">J4G33_02320</name>
</gene>
<feature type="binding site" evidence="5">
    <location>
        <position position="91"/>
    </location>
    <ligand>
        <name>ATP</name>
        <dbReference type="ChEBI" id="CHEBI:30616"/>
    </ligand>
</feature>
<keyword evidence="8" id="KW-1185">Reference proteome</keyword>
<dbReference type="PANTHER" id="PTHR11528">
    <property type="entry name" value="HEAT SHOCK PROTEIN 90 FAMILY MEMBER"/>
    <property type="match status" value="1"/>
</dbReference>
<dbReference type="PIRSF" id="PIRSF002583">
    <property type="entry name" value="Hsp90"/>
    <property type="match status" value="1"/>
</dbReference>
<protein>
    <submittedName>
        <fullName evidence="7">HSP90 family protein</fullName>
    </submittedName>
</protein>
<keyword evidence="3 5" id="KW-0067">ATP-binding</keyword>
<dbReference type="InterPro" id="IPR036890">
    <property type="entry name" value="HATPase_C_sf"/>
</dbReference>
<evidence type="ECO:0000256" key="2">
    <source>
        <dbReference type="ARBA" id="ARBA00022741"/>
    </source>
</evidence>
<name>A0A939LR73_9CELL</name>
<evidence type="ECO:0000256" key="6">
    <source>
        <dbReference type="SAM" id="MobiDB-lite"/>
    </source>
</evidence>
<evidence type="ECO:0000313" key="8">
    <source>
        <dbReference type="Proteomes" id="UP000664209"/>
    </source>
</evidence>
<dbReference type="RefSeq" id="WP_208054259.1">
    <property type="nucleotide sequence ID" value="NZ_JAGEMK010000001.1"/>
</dbReference>
<dbReference type="EMBL" id="JAGEMK010000001">
    <property type="protein sequence ID" value="MBO1750634.1"/>
    <property type="molecule type" value="Genomic_DNA"/>
</dbReference>
<sequence>MHKASGPVEATEDDGSAGPPDPAGDGMFQVDLRGMVDLLSHHLYSGPRVYLRELLQNAVDAVTVRGTSDDRPALRLVPCDVAVDGRLHAMDSGVGLDAHDVRTFLATIGRSSKRDELGLARSDLLGQFGIGLLSCFMVTDDIEVVTRRADGPWVHWVGRANGSYDLTVLADGLPAEDERAAWLADGPGTCVTLTPRRGTAELLDTRAVLELARHHGTYLPHPVVVRTASGEVETSGKTPPWRLTDPEQRRTACRELAEAELGGTPFHVLPIRVPEAGLDGVAVISGQRTTAGRAGRHRVHLKGMLLSDSVPDLVPEWAFFVRCALDAHGLRPTANREALFEDDLLEHTRAAIGDQVRTWLVRMATTQPQRMQRFLDLHHVAVKTMALEDDELLRIVLPLLPFRTNQGTSTLPDLLATTDVVRVTAARDDFRQVASVMAAQGVAVVDGGASIDLELVRRLADVDPGAQVEVITAADVEGHVRLAAEDRHREVAHALADVRVVLDGVGVDVDLRVFAPPSVPALLVDDGAARERREVRAVAAEVDDVWGALLGAFDDGGSERPRLLLNDANPTVRRVLALSDVHVRRVAAESLYGRALLSGSHRLRPVDTALLERSFNALLDRAVGTAGEPETTTTPRSTP</sequence>
<dbReference type="SUPFAM" id="SSF54211">
    <property type="entry name" value="Ribosomal protein S5 domain 2-like"/>
    <property type="match status" value="1"/>
</dbReference>
<keyword evidence="4" id="KW-0143">Chaperone</keyword>
<organism evidence="7 8">
    <name type="scientific">Actinotalea soli</name>
    <dbReference type="NCBI Taxonomy" id="2819234"/>
    <lineage>
        <taxon>Bacteria</taxon>
        <taxon>Bacillati</taxon>
        <taxon>Actinomycetota</taxon>
        <taxon>Actinomycetes</taxon>
        <taxon>Micrococcales</taxon>
        <taxon>Cellulomonadaceae</taxon>
        <taxon>Actinotalea</taxon>
    </lineage>
</organism>
<dbReference type="GO" id="GO:0051082">
    <property type="term" value="F:unfolded protein binding"/>
    <property type="evidence" value="ECO:0007669"/>
    <property type="project" value="InterPro"/>
</dbReference>
<dbReference type="Gene3D" id="3.30.230.80">
    <property type="match status" value="1"/>
</dbReference>
<evidence type="ECO:0000256" key="5">
    <source>
        <dbReference type="PIRSR" id="PIRSR002583-1"/>
    </source>
</evidence>
<reference evidence="7" key="1">
    <citation type="submission" date="2021-03" db="EMBL/GenBank/DDBJ databases">
        <title>Actinotalea soli sp. nov., isolated from soil.</title>
        <authorList>
            <person name="Ping W."/>
            <person name="Zhang J."/>
        </authorList>
    </citation>
    <scope>NUCLEOTIDE SEQUENCE</scope>
    <source>
        <strain evidence="7">BY-33</strain>
    </source>
</reference>
<feature type="binding site" evidence="5">
    <location>
        <position position="53"/>
    </location>
    <ligand>
        <name>ATP</name>
        <dbReference type="ChEBI" id="CHEBI:30616"/>
    </ligand>
</feature>
<feature type="binding site" evidence="5">
    <location>
        <position position="189"/>
    </location>
    <ligand>
        <name>ATP</name>
        <dbReference type="ChEBI" id="CHEBI:30616"/>
    </ligand>
</feature>
<evidence type="ECO:0000256" key="1">
    <source>
        <dbReference type="ARBA" id="ARBA00008239"/>
    </source>
</evidence>
<dbReference type="InterPro" id="IPR020568">
    <property type="entry name" value="Ribosomal_Su5_D2-typ_SF"/>
</dbReference>
<dbReference type="GO" id="GO:0005524">
    <property type="term" value="F:ATP binding"/>
    <property type="evidence" value="ECO:0007669"/>
    <property type="project" value="UniProtKB-KW"/>
</dbReference>
<comment type="similarity">
    <text evidence="1">Belongs to the heat shock protein 90 family.</text>
</comment>
<dbReference type="AlphaFoldDB" id="A0A939LR73"/>
<feature type="binding site" evidence="5">
    <location>
        <position position="57"/>
    </location>
    <ligand>
        <name>ATP</name>
        <dbReference type="ChEBI" id="CHEBI:30616"/>
    </ligand>
</feature>
<dbReference type="SUPFAM" id="SSF55874">
    <property type="entry name" value="ATPase domain of HSP90 chaperone/DNA topoisomerase II/histidine kinase"/>
    <property type="match status" value="1"/>
</dbReference>
<dbReference type="GO" id="GO:0140662">
    <property type="term" value="F:ATP-dependent protein folding chaperone"/>
    <property type="evidence" value="ECO:0007669"/>
    <property type="project" value="InterPro"/>
</dbReference>
<evidence type="ECO:0000256" key="4">
    <source>
        <dbReference type="ARBA" id="ARBA00023186"/>
    </source>
</evidence>
<keyword evidence="2 5" id="KW-0547">Nucleotide-binding</keyword>
<dbReference type="InterPro" id="IPR001404">
    <property type="entry name" value="Hsp90_fam"/>
</dbReference>
<dbReference type="Gene3D" id="3.30.565.10">
    <property type="entry name" value="Histidine kinase-like ATPase, C-terminal domain"/>
    <property type="match status" value="1"/>
</dbReference>
<evidence type="ECO:0000256" key="3">
    <source>
        <dbReference type="ARBA" id="ARBA00022840"/>
    </source>
</evidence>
<dbReference type="GO" id="GO:0016887">
    <property type="term" value="F:ATP hydrolysis activity"/>
    <property type="evidence" value="ECO:0007669"/>
    <property type="project" value="InterPro"/>
</dbReference>
<dbReference type="InterPro" id="IPR020575">
    <property type="entry name" value="Hsp90_N"/>
</dbReference>
<proteinExistence type="inferred from homology"/>
<comment type="caution">
    <text evidence="7">The sequence shown here is derived from an EMBL/GenBank/DDBJ whole genome shotgun (WGS) entry which is preliminary data.</text>
</comment>
<dbReference type="NCBIfam" id="NF010683">
    <property type="entry name" value="PRK14083.1"/>
    <property type="match status" value="1"/>
</dbReference>
<accession>A0A939LR73</accession>